<evidence type="ECO:0000256" key="2">
    <source>
        <dbReference type="ARBA" id="ARBA00022676"/>
    </source>
</evidence>
<dbReference type="PANTHER" id="PTHR43179:SF12">
    <property type="entry name" value="GALACTOFURANOSYLTRANSFERASE GLFT2"/>
    <property type="match status" value="1"/>
</dbReference>
<name>A0A518ILX9_9BACT</name>
<dbReference type="AlphaFoldDB" id="A0A518ILX9"/>
<evidence type="ECO:0000313" key="6">
    <source>
        <dbReference type="Proteomes" id="UP000316770"/>
    </source>
</evidence>
<feature type="domain" description="Glycosyltransferase 2-like prokaryotic type" evidence="4">
    <location>
        <begin position="66"/>
        <end position="218"/>
    </location>
</feature>
<dbReference type="InterPro" id="IPR029044">
    <property type="entry name" value="Nucleotide-diphossugar_trans"/>
</dbReference>
<dbReference type="EMBL" id="CP036318">
    <property type="protein sequence ID" value="QDV54102.1"/>
    <property type="molecule type" value="Genomic_DNA"/>
</dbReference>
<evidence type="ECO:0000256" key="3">
    <source>
        <dbReference type="ARBA" id="ARBA00022679"/>
    </source>
</evidence>
<gene>
    <name evidence="5" type="ORF">Mal33_00430</name>
</gene>
<keyword evidence="6" id="KW-1185">Reference proteome</keyword>
<dbReference type="PANTHER" id="PTHR43179">
    <property type="entry name" value="RHAMNOSYLTRANSFERASE WBBL"/>
    <property type="match status" value="1"/>
</dbReference>
<reference evidence="5 6" key="1">
    <citation type="submission" date="2019-02" db="EMBL/GenBank/DDBJ databases">
        <title>Deep-cultivation of Planctomycetes and their phenomic and genomic characterization uncovers novel biology.</title>
        <authorList>
            <person name="Wiegand S."/>
            <person name="Jogler M."/>
            <person name="Boedeker C."/>
            <person name="Pinto D."/>
            <person name="Vollmers J."/>
            <person name="Rivas-Marin E."/>
            <person name="Kohn T."/>
            <person name="Peeters S.H."/>
            <person name="Heuer A."/>
            <person name="Rast P."/>
            <person name="Oberbeckmann S."/>
            <person name="Bunk B."/>
            <person name="Jeske O."/>
            <person name="Meyerdierks A."/>
            <person name="Storesund J.E."/>
            <person name="Kallscheuer N."/>
            <person name="Luecker S."/>
            <person name="Lage O.M."/>
            <person name="Pohl T."/>
            <person name="Merkel B.J."/>
            <person name="Hornburger P."/>
            <person name="Mueller R.-W."/>
            <person name="Bruemmer F."/>
            <person name="Labrenz M."/>
            <person name="Spormann A.M."/>
            <person name="Op den Camp H."/>
            <person name="Overmann J."/>
            <person name="Amann R."/>
            <person name="Jetten M.S.M."/>
            <person name="Mascher T."/>
            <person name="Medema M.H."/>
            <person name="Devos D.P."/>
            <person name="Kaster A.-K."/>
            <person name="Ovreas L."/>
            <person name="Rohde M."/>
            <person name="Galperin M.Y."/>
            <person name="Jogler C."/>
        </authorList>
    </citation>
    <scope>NUCLEOTIDE SEQUENCE [LARGE SCALE GENOMIC DNA]</scope>
    <source>
        <strain evidence="5 6">Mal33</strain>
    </source>
</reference>
<dbReference type="Pfam" id="PF10111">
    <property type="entry name" value="Glyco_tranf_2_2"/>
    <property type="match status" value="1"/>
</dbReference>
<dbReference type="InterPro" id="IPR019290">
    <property type="entry name" value="GlycosylTrfase-like_prok"/>
</dbReference>
<comment type="similarity">
    <text evidence="1">Belongs to the glycosyltransferase 2 family.</text>
</comment>
<accession>A0A518ILX9</accession>
<sequence>MQLSALTIVRGREKHLYNQWLGLMRSSLLPAQWIIVGMDQDVALPPEVLSHRRRVQSAAASHNEASAATATQTIETKIDVRTARVDRDGEQLPLAEARNRAAELCQTDAMIFLDVDCIPAPSMLETFRQALRDDPRLWMGNVRYLPAGAASDGWQMDDLDRLAVDHPLQPRLMPGERHKSQRYELFWSLCFAATKQTFDRIGGFDPTFDGYGGEDTDFAFAARRQKVPFGFVAATAYHQHHPVCKPPLNHFHAIVRNAKRFQQKWGVWPMESWLHGFAQRGLVEFRPAEDLLRIVREPSPEEVRQARTTTAAGF</sequence>
<keyword evidence="2" id="KW-0328">Glycosyltransferase</keyword>
<evidence type="ECO:0000313" key="5">
    <source>
        <dbReference type="EMBL" id="QDV54102.1"/>
    </source>
</evidence>
<proteinExistence type="inferred from homology"/>
<dbReference type="Proteomes" id="UP000316770">
    <property type="component" value="Chromosome"/>
</dbReference>
<dbReference type="SUPFAM" id="SSF53448">
    <property type="entry name" value="Nucleotide-diphospho-sugar transferases"/>
    <property type="match status" value="1"/>
</dbReference>
<organism evidence="5 6">
    <name type="scientific">Rosistilla oblonga</name>
    <dbReference type="NCBI Taxonomy" id="2527990"/>
    <lineage>
        <taxon>Bacteria</taxon>
        <taxon>Pseudomonadati</taxon>
        <taxon>Planctomycetota</taxon>
        <taxon>Planctomycetia</taxon>
        <taxon>Pirellulales</taxon>
        <taxon>Pirellulaceae</taxon>
        <taxon>Rosistilla</taxon>
    </lineage>
</organism>
<keyword evidence="3 5" id="KW-0808">Transferase</keyword>
<dbReference type="RefSeq" id="WP_145281556.1">
    <property type="nucleotide sequence ID" value="NZ_CP036318.1"/>
</dbReference>
<dbReference type="GO" id="GO:0016757">
    <property type="term" value="F:glycosyltransferase activity"/>
    <property type="evidence" value="ECO:0007669"/>
    <property type="project" value="UniProtKB-KW"/>
</dbReference>
<evidence type="ECO:0000256" key="1">
    <source>
        <dbReference type="ARBA" id="ARBA00006739"/>
    </source>
</evidence>
<dbReference type="Gene3D" id="3.90.550.10">
    <property type="entry name" value="Spore Coat Polysaccharide Biosynthesis Protein SpsA, Chain A"/>
    <property type="match status" value="1"/>
</dbReference>
<evidence type="ECO:0000259" key="4">
    <source>
        <dbReference type="Pfam" id="PF10111"/>
    </source>
</evidence>
<protein>
    <submittedName>
        <fullName evidence="5">Glycosyl transferase family 2</fullName>
    </submittedName>
</protein>